<evidence type="ECO:0000256" key="5">
    <source>
        <dbReference type="ARBA" id="ARBA00022737"/>
    </source>
</evidence>
<dbReference type="AlphaFoldDB" id="E8T6C3"/>
<evidence type="ECO:0000256" key="8">
    <source>
        <dbReference type="ARBA" id="ARBA00023014"/>
    </source>
</evidence>
<dbReference type="Gene3D" id="3.30.70.3270">
    <property type="match status" value="1"/>
</dbReference>
<keyword evidence="12" id="KW-0997">Cell inner membrane</keyword>
<evidence type="ECO:0000256" key="2">
    <source>
        <dbReference type="ARBA" id="ARBA00022485"/>
    </source>
</evidence>
<proteinExistence type="inferred from homology"/>
<accession>E8T6C3</accession>
<comment type="subunit">
    <text evidence="12">NDH-1 is composed of 14 different subunits. Subunits NuoA, H, J, K, L, M, N constitute the membrane sector of the complex.</text>
</comment>
<dbReference type="GO" id="GO:0005506">
    <property type="term" value="F:iron ion binding"/>
    <property type="evidence" value="ECO:0007669"/>
    <property type="project" value="UniProtKB-UniRule"/>
</dbReference>
<dbReference type="eggNOG" id="COG1143">
    <property type="taxonomic scope" value="Bacteria"/>
</dbReference>
<feature type="binding site" evidence="12">
    <location>
        <position position="104"/>
    </location>
    <ligand>
        <name>[4Fe-4S] cluster</name>
        <dbReference type="ChEBI" id="CHEBI:49883"/>
        <label>2</label>
    </ligand>
</feature>
<evidence type="ECO:0000256" key="10">
    <source>
        <dbReference type="ARBA" id="ARBA00023075"/>
    </source>
</evidence>
<dbReference type="HAMAP" id="MF_01351">
    <property type="entry name" value="NDH1_NuoI"/>
    <property type="match status" value="1"/>
</dbReference>
<evidence type="ECO:0000256" key="11">
    <source>
        <dbReference type="ARBA" id="ARBA00023136"/>
    </source>
</evidence>
<keyword evidence="6 12" id="KW-1278">Translocase</keyword>
<dbReference type="KEGG" id="tam:Theam_0740"/>
<dbReference type="RefSeq" id="WP_013537493.1">
    <property type="nucleotide sequence ID" value="NC_014926.1"/>
</dbReference>
<sequence>MSILKKALMIDLLKGMKVTLKTAFKPTVTVHYPFEKVPPRERFRGIHALKLNPDGSYRCEACYLCAEMCPSNVIDMEMTEGKDGKKELVDFTVDLTRCLFCGLCVEACPRDAIVMTDIYEFSQYEVGKLILHKEDLMKLGRYYQERERSRRG</sequence>
<dbReference type="GO" id="GO:0005886">
    <property type="term" value="C:plasma membrane"/>
    <property type="evidence" value="ECO:0007669"/>
    <property type="project" value="UniProtKB-SubCell"/>
</dbReference>
<gene>
    <name evidence="12" type="primary">nuoI</name>
    <name evidence="14" type="ordered locus">Theam_0740</name>
</gene>
<keyword evidence="9 12" id="KW-0520">NAD</keyword>
<feature type="binding site" evidence="12">
    <location>
        <position position="59"/>
    </location>
    <ligand>
        <name>[4Fe-4S] cluster</name>
        <dbReference type="ChEBI" id="CHEBI:49883"/>
        <label>1</label>
    </ligand>
</feature>
<evidence type="ECO:0000259" key="13">
    <source>
        <dbReference type="PROSITE" id="PS51379"/>
    </source>
</evidence>
<keyword evidence="4 12" id="KW-0479">Metal-binding</keyword>
<feature type="binding site" evidence="12">
    <location>
        <position position="101"/>
    </location>
    <ligand>
        <name>[4Fe-4S] cluster</name>
        <dbReference type="ChEBI" id="CHEBI:49883"/>
        <label>2</label>
    </ligand>
</feature>
<dbReference type="GO" id="GO:0051539">
    <property type="term" value="F:4 iron, 4 sulfur cluster binding"/>
    <property type="evidence" value="ECO:0007669"/>
    <property type="project" value="UniProtKB-KW"/>
</dbReference>
<feature type="binding site" evidence="12">
    <location>
        <position position="98"/>
    </location>
    <ligand>
        <name>[4Fe-4S] cluster</name>
        <dbReference type="ChEBI" id="CHEBI:49883"/>
        <label>2</label>
    </ligand>
</feature>
<reference evidence="14" key="1">
    <citation type="submission" date="2011-01" db="EMBL/GenBank/DDBJ databases">
        <title>Complete sequence of chromosome of Thermovibrio ammonificans HB-1.</title>
        <authorList>
            <consortium name="US DOE Joint Genome Institute"/>
            <person name="Lucas S."/>
            <person name="Copeland A."/>
            <person name="Lapidus A."/>
            <person name="Cheng J.-F."/>
            <person name="Goodwin L."/>
            <person name="Pitluck S."/>
            <person name="Davenport K."/>
            <person name="Detter J.C."/>
            <person name="Han C."/>
            <person name="Tapia R."/>
            <person name="Land M."/>
            <person name="Hauser L."/>
            <person name="Kyrpides N."/>
            <person name="Ivanova N."/>
            <person name="Ovchinnikova G."/>
            <person name="Vetriani C."/>
            <person name="Woyke T."/>
        </authorList>
    </citation>
    <scope>NUCLEOTIDE SEQUENCE [LARGE SCALE GENOMIC DNA]</scope>
    <source>
        <strain evidence="14">HB-1</strain>
    </source>
</reference>
<keyword evidence="3 12" id="KW-0874">Quinone</keyword>
<evidence type="ECO:0000256" key="4">
    <source>
        <dbReference type="ARBA" id="ARBA00022723"/>
    </source>
</evidence>
<keyword evidence="1 12" id="KW-1003">Cell membrane</keyword>
<dbReference type="NCBIfam" id="NF004538">
    <property type="entry name" value="PRK05888.1-4"/>
    <property type="match status" value="1"/>
</dbReference>
<dbReference type="EC" id="7.1.1.-" evidence="12"/>
<dbReference type="HOGENOM" id="CLU_067218_5_1_0"/>
<dbReference type="PROSITE" id="PS00198">
    <property type="entry name" value="4FE4S_FER_1"/>
    <property type="match status" value="1"/>
</dbReference>
<dbReference type="NCBIfam" id="TIGR01971">
    <property type="entry name" value="NuoI"/>
    <property type="match status" value="1"/>
</dbReference>
<dbReference type="InterPro" id="IPR017896">
    <property type="entry name" value="4Fe4S_Fe-S-bd"/>
</dbReference>
<dbReference type="InterPro" id="IPR010226">
    <property type="entry name" value="NADH_quinone_OxRdtase_chainI"/>
</dbReference>
<feature type="binding site" evidence="12">
    <location>
        <position position="65"/>
    </location>
    <ligand>
        <name>[4Fe-4S] cluster</name>
        <dbReference type="ChEBI" id="CHEBI:49883"/>
        <label>1</label>
    </ligand>
</feature>
<feature type="binding site" evidence="12">
    <location>
        <position position="108"/>
    </location>
    <ligand>
        <name>[4Fe-4S] cluster</name>
        <dbReference type="ChEBI" id="CHEBI:49883"/>
        <label>1</label>
    </ligand>
</feature>
<evidence type="ECO:0000313" key="14">
    <source>
        <dbReference type="EMBL" id="ADU96707.1"/>
    </source>
</evidence>
<dbReference type="PANTHER" id="PTHR10849">
    <property type="entry name" value="NADH DEHYDROGENASE UBIQUINONE IRON-SULFUR PROTEIN 8, MITOCHONDRIAL"/>
    <property type="match status" value="1"/>
</dbReference>
<evidence type="ECO:0000256" key="12">
    <source>
        <dbReference type="HAMAP-Rule" id="MF_01351"/>
    </source>
</evidence>
<dbReference type="SUPFAM" id="SSF54862">
    <property type="entry name" value="4Fe-4S ferredoxins"/>
    <property type="match status" value="1"/>
</dbReference>
<comment type="subcellular location">
    <subcellularLocation>
        <location evidence="12">Cell inner membrane</location>
        <topology evidence="12">Peripheral membrane protein</topology>
    </subcellularLocation>
</comment>
<name>E8T6C3_THEA1</name>
<evidence type="ECO:0000256" key="9">
    <source>
        <dbReference type="ARBA" id="ARBA00023027"/>
    </source>
</evidence>
<evidence type="ECO:0000313" key="15">
    <source>
        <dbReference type="Proteomes" id="UP000006362"/>
    </source>
</evidence>
<keyword evidence="5" id="KW-0677">Repeat</keyword>
<feature type="binding site" evidence="12">
    <location>
        <position position="69"/>
    </location>
    <ligand>
        <name>[4Fe-4S] cluster</name>
        <dbReference type="ChEBI" id="CHEBI:49883"/>
        <label>2</label>
    </ligand>
</feature>
<keyword evidence="15" id="KW-1185">Reference proteome</keyword>
<comment type="similarity">
    <text evidence="12">Belongs to the complex I 23 kDa subunit family.</text>
</comment>
<feature type="binding site" evidence="12">
    <location>
        <position position="62"/>
    </location>
    <ligand>
        <name>[4Fe-4S] cluster</name>
        <dbReference type="ChEBI" id="CHEBI:49883"/>
        <label>1</label>
    </ligand>
</feature>
<feature type="domain" description="4Fe-4S ferredoxin-type" evidence="13">
    <location>
        <begin position="47"/>
        <end position="79"/>
    </location>
</feature>
<dbReference type="PROSITE" id="PS51379">
    <property type="entry name" value="4FE4S_FER_2"/>
    <property type="match status" value="2"/>
</dbReference>
<comment type="cofactor">
    <cofactor evidence="12">
        <name>[4Fe-4S] cluster</name>
        <dbReference type="ChEBI" id="CHEBI:49883"/>
    </cofactor>
    <text evidence="12">Binds 2 [4Fe-4S] clusters per subunit.</text>
</comment>
<dbReference type="EMBL" id="CP002444">
    <property type="protein sequence ID" value="ADU96707.1"/>
    <property type="molecule type" value="Genomic_DNA"/>
</dbReference>
<feature type="domain" description="4Fe-4S ferredoxin-type" evidence="13">
    <location>
        <begin position="89"/>
        <end position="118"/>
    </location>
</feature>
<dbReference type="STRING" id="648996.Theam_0740"/>
<evidence type="ECO:0000256" key="3">
    <source>
        <dbReference type="ARBA" id="ARBA00022719"/>
    </source>
</evidence>
<comment type="function">
    <text evidence="12">NDH-1 shuttles electrons from NADH, via FMN and iron-sulfur (Fe-S) centers, to quinones in the respiratory chain. The immediate electron acceptor for the enzyme in this species is believed to be ubiquinone. Couples the redox reaction to proton translocation (for every two electrons transferred, four hydrogen ions are translocated across the cytoplasmic membrane), and thus conserves the redox energy in a proton gradient.</text>
</comment>
<keyword evidence="8 12" id="KW-0411">Iron-sulfur</keyword>
<comment type="catalytic activity">
    <reaction evidence="12">
        <text>a quinone + NADH + 5 H(+)(in) = a quinol + NAD(+) + 4 H(+)(out)</text>
        <dbReference type="Rhea" id="RHEA:57888"/>
        <dbReference type="ChEBI" id="CHEBI:15378"/>
        <dbReference type="ChEBI" id="CHEBI:24646"/>
        <dbReference type="ChEBI" id="CHEBI:57540"/>
        <dbReference type="ChEBI" id="CHEBI:57945"/>
        <dbReference type="ChEBI" id="CHEBI:132124"/>
    </reaction>
</comment>
<organism evidence="14 15">
    <name type="scientific">Thermovibrio ammonificans (strain DSM 15698 / JCM 12110 / HB-1)</name>
    <dbReference type="NCBI Taxonomy" id="648996"/>
    <lineage>
        <taxon>Bacteria</taxon>
        <taxon>Pseudomonadati</taxon>
        <taxon>Aquificota</taxon>
        <taxon>Aquificia</taxon>
        <taxon>Desulfurobacteriales</taxon>
        <taxon>Desulfurobacteriaceae</taxon>
        <taxon>Thermovibrio</taxon>
    </lineage>
</organism>
<keyword evidence="10 12" id="KW-0830">Ubiquinone</keyword>
<dbReference type="Pfam" id="PF12838">
    <property type="entry name" value="Fer4_7"/>
    <property type="match status" value="1"/>
</dbReference>
<protein>
    <recommendedName>
        <fullName evidence="12">NADH-quinone oxidoreductase subunit I</fullName>
        <ecNumber evidence="12">7.1.1.-</ecNumber>
    </recommendedName>
    <alternativeName>
        <fullName evidence="12">NADH dehydrogenase I subunit I</fullName>
    </alternativeName>
    <alternativeName>
        <fullName evidence="12">NDH-1 subunit I</fullName>
    </alternativeName>
</protein>
<evidence type="ECO:0000256" key="7">
    <source>
        <dbReference type="ARBA" id="ARBA00023004"/>
    </source>
</evidence>
<dbReference type="PANTHER" id="PTHR10849:SF24">
    <property type="entry name" value="NADH-QUINONE OXIDOREDUCTASE SUBUNIT I 2"/>
    <property type="match status" value="1"/>
</dbReference>
<dbReference type="InterPro" id="IPR017900">
    <property type="entry name" value="4Fe4S_Fe_S_CS"/>
</dbReference>
<keyword evidence="11 12" id="KW-0472">Membrane</keyword>
<evidence type="ECO:0000256" key="6">
    <source>
        <dbReference type="ARBA" id="ARBA00022967"/>
    </source>
</evidence>
<dbReference type="OrthoDB" id="9798098at2"/>
<dbReference type="GO" id="GO:0048038">
    <property type="term" value="F:quinone binding"/>
    <property type="evidence" value="ECO:0007669"/>
    <property type="project" value="UniProtKB-KW"/>
</dbReference>
<evidence type="ECO:0000256" key="1">
    <source>
        <dbReference type="ARBA" id="ARBA00022475"/>
    </source>
</evidence>
<dbReference type="GO" id="GO:0050136">
    <property type="term" value="F:NADH dehydrogenase (quinone) (non-electrogenic) activity"/>
    <property type="evidence" value="ECO:0007669"/>
    <property type="project" value="UniProtKB-UniRule"/>
</dbReference>
<dbReference type="Proteomes" id="UP000006362">
    <property type="component" value="Chromosome"/>
</dbReference>
<keyword evidence="7 12" id="KW-0408">Iron</keyword>
<keyword evidence="2 12" id="KW-0004">4Fe-4S</keyword>